<dbReference type="AlphaFoldDB" id="A0AAV5T5M5"/>
<feature type="non-terminal residue" evidence="1">
    <location>
        <position position="1"/>
    </location>
</feature>
<comment type="caution">
    <text evidence="1">The sequence shown here is derived from an EMBL/GenBank/DDBJ whole genome shotgun (WGS) entry which is preliminary data.</text>
</comment>
<protein>
    <submittedName>
        <fullName evidence="1">Uncharacterized protein</fullName>
    </submittedName>
</protein>
<accession>A0AAV5T5M5</accession>
<proteinExistence type="predicted"/>
<evidence type="ECO:0000313" key="1">
    <source>
        <dbReference type="EMBL" id="GMS90882.1"/>
    </source>
</evidence>
<keyword evidence="2" id="KW-1185">Reference proteome</keyword>
<evidence type="ECO:0000313" key="2">
    <source>
        <dbReference type="Proteomes" id="UP001432027"/>
    </source>
</evidence>
<dbReference type="Proteomes" id="UP001432027">
    <property type="component" value="Unassembled WGS sequence"/>
</dbReference>
<sequence>IDRRRDELRPCSPPKYGTCLLLRVFCLPSSPPISHSPFRMLHLLHTPSLSFFPVNREWKKEREKK</sequence>
<dbReference type="EMBL" id="BTSX01000003">
    <property type="protein sequence ID" value="GMS90882.1"/>
    <property type="molecule type" value="Genomic_DNA"/>
</dbReference>
<name>A0AAV5T5M5_9BILA</name>
<feature type="non-terminal residue" evidence="1">
    <location>
        <position position="65"/>
    </location>
</feature>
<organism evidence="1 2">
    <name type="scientific">Pristionchus entomophagus</name>
    <dbReference type="NCBI Taxonomy" id="358040"/>
    <lineage>
        <taxon>Eukaryota</taxon>
        <taxon>Metazoa</taxon>
        <taxon>Ecdysozoa</taxon>
        <taxon>Nematoda</taxon>
        <taxon>Chromadorea</taxon>
        <taxon>Rhabditida</taxon>
        <taxon>Rhabditina</taxon>
        <taxon>Diplogasteromorpha</taxon>
        <taxon>Diplogasteroidea</taxon>
        <taxon>Neodiplogasteridae</taxon>
        <taxon>Pristionchus</taxon>
    </lineage>
</organism>
<reference evidence="1" key="1">
    <citation type="submission" date="2023-10" db="EMBL/GenBank/DDBJ databases">
        <title>Genome assembly of Pristionchus species.</title>
        <authorList>
            <person name="Yoshida K."/>
            <person name="Sommer R.J."/>
        </authorList>
    </citation>
    <scope>NUCLEOTIDE SEQUENCE</scope>
    <source>
        <strain evidence="1">RS0144</strain>
    </source>
</reference>
<gene>
    <name evidence="1" type="ORF">PENTCL1PPCAC_13057</name>
</gene>